<dbReference type="EMBL" id="AP019367">
    <property type="protein sequence ID" value="BBH49661.1"/>
    <property type="molecule type" value="Genomic_DNA"/>
</dbReference>
<dbReference type="Gene3D" id="3.10.105.10">
    <property type="entry name" value="Dipeptide-binding Protein, Domain 3"/>
    <property type="match status" value="1"/>
</dbReference>
<dbReference type="InterPro" id="IPR000914">
    <property type="entry name" value="SBP_5_dom"/>
</dbReference>
<dbReference type="GO" id="GO:0043190">
    <property type="term" value="C:ATP-binding cassette (ABC) transporter complex"/>
    <property type="evidence" value="ECO:0007669"/>
    <property type="project" value="InterPro"/>
</dbReference>
<dbReference type="Gene3D" id="3.40.190.10">
    <property type="entry name" value="Periplasmic binding protein-like II"/>
    <property type="match status" value="1"/>
</dbReference>
<dbReference type="GO" id="GO:0042597">
    <property type="term" value="C:periplasmic space"/>
    <property type="evidence" value="ECO:0007669"/>
    <property type="project" value="UniProtKB-ARBA"/>
</dbReference>
<dbReference type="Pfam" id="PF00496">
    <property type="entry name" value="SBP_bac_5"/>
    <property type="match status" value="1"/>
</dbReference>
<dbReference type="PIRSF" id="PIRSF002741">
    <property type="entry name" value="MppA"/>
    <property type="match status" value="1"/>
</dbReference>
<evidence type="ECO:0000256" key="1">
    <source>
        <dbReference type="ARBA" id="ARBA00005695"/>
    </source>
</evidence>
<dbReference type="InterPro" id="IPR006311">
    <property type="entry name" value="TAT_signal"/>
</dbReference>
<comment type="similarity">
    <text evidence="1">Belongs to the bacterial solute-binding protein 5 family.</text>
</comment>
<dbReference type="SUPFAM" id="SSF53850">
    <property type="entry name" value="Periplasmic binding protein-like II"/>
    <property type="match status" value="1"/>
</dbReference>
<protein>
    <submittedName>
        <fullName evidence="5">Oligopeptide ABC transporter substrate-binding protein</fullName>
    </submittedName>
</protein>
<dbReference type="KEGG" id="pcat:Pcatena_02480"/>
<gene>
    <name evidence="5" type="primary">oppA_1</name>
    <name evidence="5" type="ORF">Pcatena_02480</name>
</gene>
<keyword evidence="3" id="KW-0732">Signal</keyword>
<dbReference type="GO" id="GO:1904680">
    <property type="term" value="F:peptide transmembrane transporter activity"/>
    <property type="evidence" value="ECO:0007669"/>
    <property type="project" value="TreeGrafter"/>
</dbReference>
<dbReference type="GeneID" id="88848397"/>
<organism evidence="5 6">
    <name type="scientific">Parolsenella catena</name>
    <dbReference type="NCBI Taxonomy" id="2003188"/>
    <lineage>
        <taxon>Bacteria</taxon>
        <taxon>Bacillati</taxon>
        <taxon>Actinomycetota</taxon>
        <taxon>Coriobacteriia</taxon>
        <taxon>Coriobacteriales</taxon>
        <taxon>Atopobiaceae</taxon>
        <taxon>Parolsenella</taxon>
    </lineage>
</organism>
<accession>A0A3G9JW17</accession>
<dbReference type="InterPro" id="IPR039424">
    <property type="entry name" value="SBP_5"/>
</dbReference>
<evidence type="ECO:0000259" key="4">
    <source>
        <dbReference type="Pfam" id="PF00496"/>
    </source>
</evidence>
<feature type="domain" description="Solute-binding protein family 5" evidence="4">
    <location>
        <begin position="94"/>
        <end position="450"/>
    </location>
</feature>
<keyword evidence="2" id="KW-0813">Transport</keyword>
<evidence type="ECO:0000256" key="3">
    <source>
        <dbReference type="ARBA" id="ARBA00022729"/>
    </source>
</evidence>
<dbReference type="InterPro" id="IPR030678">
    <property type="entry name" value="Peptide/Ni-bd"/>
</dbReference>
<sequence length="545" mass="58222">MSDANVTRRAFVGGGMAAALAACGLAGCGNGGGRAGAVTASDVDATHQVTIAMSTENEPDAGFDPCVDWGCGEHVHEPLIQSTLIVTDEDMNFAGDLATDWSCSPDKLTWTFKIRDDATFSDGQALTAADVAFTINTIRGSKNAQADLSMVADATAPDDTTALITLSKPCNTLLYTLANMGIVPEHAYGSDYGANPIGSGRYKLVQWDRGQQAILEANPSYYGEKPNIERVVVVFMAEDAALAAARAGQVDMAYTSATLADQAIEGYSLEAYDTVDSRGIQLPVIPAGSERADGDATYPAGNDVTCNVEVRRAINLGVDRQAIVDDVLGGYGKVAYSIGDGMPWASDDMRCDYDPKAAKAQLEGAGWALGEDGVYAREGLRCSLDLYYPASDSVRQSMANAFANQMAQIGIEVNAHGGGWDDLYPHEFSDPITWGWGSNSPSDVYELSHSSGTMNYSCYSDATVDAYLDEALAADDVEASYPLWQQSEWDGVGGIAPAGDATWVWLANVSHLYWKRDGLTVARQKLQPHGHGWSVLNNVDRWSWQ</sequence>
<name>A0A3G9JW17_9ACTN</name>
<dbReference type="AlphaFoldDB" id="A0A3G9JW17"/>
<dbReference type="RefSeq" id="WP_232619861.1">
    <property type="nucleotide sequence ID" value="NZ_AP019367.1"/>
</dbReference>
<evidence type="ECO:0000256" key="2">
    <source>
        <dbReference type="ARBA" id="ARBA00022448"/>
    </source>
</evidence>
<dbReference type="PANTHER" id="PTHR30290:SF9">
    <property type="entry name" value="OLIGOPEPTIDE-BINDING PROTEIN APPA"/>
    <property type="match status" value="1"/>
</dbReference>
<proteinExistence type="inferred from homology"/>
<keyword evidence="6" id="KW-1185">Reference proteome</keyword>
<reference evidence="6" key="1">
    <citation type="submission" date="2018-11" db="EMBL/GenBank/DDBJ databases">
        <title>Comparative genomics of Parolsenella catena and Libanicoccus massiliensis: Reclassification of Libanicoccus massiliensis as Parolsenella massiliensis comb. nov.</title>
        <authorList>
            <person name="Sakamoto M."/>
            <person name="Ikeyama N."/>
            <person name="Murakami T."/>
            <person name="Mori H."/>
            <person name="Yuki M."/>
            <person name="Ohkuma M."/>
        </authorList>
    </citation>
    <scope>NUCLEOTIDE SEQUENCE [LARGE SCALE GENOMIC DNA]</scope>
    <source>
        <strain evidence="6">JCM 31932</strain>
    </source>
</reference>
<dbReference type="PROSITE" id="PS51318">
    <property type="entry name" value="TAT"/>
    <property type="match status" value="1"/>
</dbReference>
<dbReference type="GO" id="GO:0015833">
    <property type="term" value="P:peptide transport"/>
    <property type="evidence" value="ECO:0007669"/>
    <property type="project" value="TreeGrafter"/>
</dbReference>
<dbReference type="Proteomes" id="UP000273154">
    <property type="component" value="Chromosome"/>
</dbReference>
<evidence type="ECO:0000313" key="5">
    <source>
        <dbReference type="EMBL" id="BBH49661.1"/>
    </source>
</evidence>
<dbReference type="PANTHER" id="PTHR30290">
    <property type="entry name" value="PERIPLASMIC BINDING COMPONENT OF ABC TRANSPORTER"/>
    <property type="match status" value="1"/>
</dbReference>
<dbReference type="CDD" id="cd08518">
    <property type="entry name" value="PBP2_NikA_DppA_OppA_like_19"/>
    <property type="match status" value="1"/>
</dbReference>
<evidence type="ECO:0000313" key="6">
    <source>
        <dbReference type="Proteomes" id="UP000273154"/>
    </source>
</evidence>